<feature type="transmembrane region" description="Helical" evidence="1">
    <location>
        <begin position="87"/>
        <end position="109"/>
    </location>
</feature>
<dbReference type="AlphaFoldDB" id="A0A401JE21"/>
<evidence type="ECO:0000256" key="1">
    <source>
        <dbReference type="SAM" id="Phobius"/>
    </source>
</evidence>
<evidence type="ECO:0000313" key="2">
    <source>
        <dbReference type="EMBL" id="GBL45810.1"/>
    </source>
</evidence>
<dbReference type="Proteomes" id="UP000286806">
    <property type="component" value="Unassembled WGS sequence"/>
</dbReference>
<comment type="caution">
    <text evidence="2">The sequence shown here is derived from an EMBL/GenBank/DDBJ whole genome shotgun (WGS) entry which is preliminary data.</text>
</comment>
<keyword evidence="3" id="KW-1185">Reference proteome</keyword>
<keyword evidence="1" id="KW-0472">Membrane</keyword>
<gene>
    <name evidence="2" type="ORF">SFMTTN_1621</name>
</gene>
<dbReference type="OrthoDB" id="8559928at2"/>
<dbReference type="Pfam" id="PF05751">
    <property type="entry name" value="FixH"/>
    <property type="match status" value="1"/>
</dbReference>
<reference evidence="2 3" key="1">
    <citation type="journal article" date="2019" name="Front. Microbiol.">
        <title>Genomes of Neutrophilic Sulfur-Oxidizing Chemolithoautotrophs Representing 9 Proteobacterial Species From 8 Genera.</title>
        <authorList>
            <person name="Watanabe T."/>
            <person name="Kojima H."/>
            <person name="Umezawa K."/>
            <person name="Hori C."/>
            <person name="Takasuka T.E."/>
            <person name="Kato Y."/>
            <person name="Fukui M."/>
        </authorList>
    </citation>
    <scope>NUCLEOTIDE SEQUENCE [LARGE SCALE GENOMIC DNA]</scope>
    <source>
        <strain evidence="2 3">TTN</strain>
    </source>
</reference>
<dbReference type="RefSeq" id="WP_124704604.1">
    <property type="nucleotide sequence ID" value="NZ_BGOW01000014.1"/>
</dbReference>
<sequence length="263" mass="28552">MSLLETLFGGTVIVVILHWLLGRAGLANYWRGVISGAVPTIGYAVYAIMNGDQLDVIAIHVAIYLATATVLSLLASDKRNSGKRMHWAPKAMVVFFGLLTVIDGTFVAVSTQGVPPWVASLIMPRAKNHPVYSGFSGVTEHDEQAAKAVNEHLKTLSDEQKLGWDVEMEGLDTLKSGPSAVNNLTMRLHDRLKQPMQNAVVTLNFFRPGYVQMLPPLRLLEGKPGEYGGSISIPGTGSWVVKLVIEANGQRVEREHDVSVPAS</sequence>
<feature type="transmembrane region" description="Helical" evidence="1">
    <location>
        <begin position="54"/>
        <end position="75"/>
    </location>
</feature>
<protein>
    <recommendedName>
        <fullName evidence="4">Nitrogen fixation protein FixH</fullName>
    </recommendedName>
</protein>
<accession>A0A401JE21</accession>
<keyword evidence="1" id="KW-1133">Transmembrane helix</keyword>
<feature type="transmembrane region" description="Helical" evidence="1">
    <location>
        <begin position="29"/>
        <end position="48"/>
    </location>
</feature>
<keyword evidence="1" id="KW-0812">Transmembrane</keyword>
<organism evidence="2 3">
    <name type="scientific">Sulfuriferula multivorans</name>
    <dbReference type="NCBI Taxonomy" id="1559896"/>
    <lineage>
        <taxon>Bacteria</taxon>
        <taxon>Pseudomonadati</taxon>
        <taxon>Pseudomonadota</taxon>
        <taxon>Betaproteobacteria</taxon>
        <taxon>Nitrosomonadales</taxon>
        <taxon>Sulfuricellaceae</taxon>
        <taxon>Sulfuriferula</taxon>
    </lineage>
</organism>
<evidence type="ECO:0008006" key="4">
    <source>
        <dbReference type="Google" id="ProtNLM"/>
    </source>
</evidence>
<feature type="transmembrane region" description="Helical" evidence="1">
    <location>
        <begin position="6"/>
        <end position="22"/>
    </location>
</feature>
<dbReference type="EMBL" id="BGOW01000014">
    <property type="protein sequence ID" value="GBL45810.1"/>
    <property type="molecule type" value="Genomic_DNA"/>
</dbReference>
<dbReference type="InterPro" id="IPR008620">
    <property type="entry name" value="FixH"/>
</dbReference>
<name>A0A401JE21_9PROT</name>
<proteinExistence type="predicted"/>
<evidence type="ECO:0000313" key="3">
    <source>
        <dbReference type="Proteomes" id="UP000286806"/>
    </source>
</evidence>